<protein>
    <submittedName>
        <fullName evidence="2">Uncharacterized protein</fullName>
    </submittedName>
</protein>
<sequence length="106" mass="11052">MQASGRATDVLGMASKVPTDQASAWLGNAGKQALNTGSQAASLLGGQGIGANANANLGVGGGLHQVDDECVDRGTKHILTISLLLQDQFMLERFFCLVRIKRDVAL</sequence>
<evidence type="ECO:0000313" key="1">
    <source>
        <dbReference type="Proteomes" id="UP000887566"/>
    </source>
</evidence>
<dbReference type="Proteomes" id="UP000887566">
    <property type="component" value="Unplaced"/>
</dbReference>
<keyword evidence="1" id="KW-1185">Reference proteome</keyword>
<dbReference type="AlphaFoldDB" id="A0A914UQN9"/>
<accession>A0A914UQN9</accession>
<reference evidence="2" key="1">
    <citation type="submission" date="2022-11" db="UniProtKB">
        <authorList>
            <consortium name="WormBaseParasite"/>
        </authorList>
    </citation>
    <scope>IDENTIFICATION</scope>
</reference>
<organism evidence="1 2">
    <name type="scientific">Plectus sambesii</name>
    <dbReference type="NCBI Taxonomy" id="2011161"/>
    <lineage>
        <taxon>Eukaryota</taxon>
        <taxon>Metazoa</taxon>
        <taxon>Ecdysozoa</taxon>
        <taxon>Nematoda</taxon>
        <taxon>Chromadorea</taxon>
        <taxon>Plectida</taxon>
        <taxon>Plectina</taxon>
        <taxon>Plectoidea</taxon>
        <taxon>Plectidae</taxon>
        <taxon>Plectus</taxon>
    </lineage>
</organism>
<proteinExistence type="predicted"/>
<name>A0A914UQN9_9BILA</name>
<evidence type="ECO:0000313" key="2">
    <source>
        <dbReference type="WBParaSite" id="PSAMB.scaffold11842size3100.g34446.t1"/>
    </source>
</evidence>
<dbReference type="WBParaSite" id="PSAMB.scaffold11842size3100.g34446.t1">
    <property type="protein sequence ID" value="PSAMB.scaffold11842size3100.g34446.t1"/>
    <property type="gene ID" value="PSAMB.scaffold11842size3100.g34446"/>
</dbReference>